<name>A0ACC1BRR1_9ROSI</name>
<dbReference type="EMBL" id="CM047899">
    <property type="protein sequence ID" value="KAJ0101781.1"/>
    <property type="molecule type" value="Genomic_DNA"/>
</dbReference>
<keyword evidence="2" id="KW-1185">Reference proteome</keyword>
<evidence type="ECO:0000313" key="1">
    <source>
        <dbReference type="EMBL" id="KAJ0101781.1"/>
    </source>
</evidence>
<accession>A0ACC1BRR1</accession>
<protein>
    <submittedName>
        <fullName evidence="1">Uncharacterized protein</fullName>
    </submittedName>
</protein>
<reference evidence="2" key="1">
    <citation type="journal article" date="2023" name="G3 (Bethesda)">
        <title>Genome assembly and association tests identify interacting loci associated with vigor, precocity, and sex in interspecific pistachio rootstocks.</title>
        <authorList>
            <person name="Palmer W."/>
            <person name="Jacygrad E."/>
            <person name="Sagayaradj S."/>
            <person name="Cavanaugh K."/>
            <person name="Han R."/>
            <person name="Bertier L."/>
            <person name="Beede B."/>
            <person name="Kafkas S."/>
            <person name="Golino D."/>
            <person name="Preece J."/>
            <person name="Michelmore R."/>
        </authorList>
    </citation>
    <scope>NUCLEOTIDE SEQUENCE [LARGE SCALE GENOMIC DNA]</scope>
</reference>
<dbReference type="Proteomes" id="UP001164250">
    <property type="component" value="Chromosome 3"/>
</dbReference>
<comment type="caution">
    <text evidence="1">The sequence shown here is derived from an EMBL/GenBank/DDBJ whole genome shotgun (WGS) entry which is preliminary data.</text>
</comment>
<evidence type="ECO:0000313" key="2">
    <source>
        <dbReference type="Proteomes" id="UP001164250"/>
    </source>
</evidence>
<proteinExistence type="predicted"/>
<gene>
    <name evidence="1" type="ORF">Patl1_05176</name>
</gene>
<sequence>MSGLRVYVAKTSILFSKNVTKHDRLSLIEKSGFKLVNNLGRYLGVQVKGGCNKKELFHDVVHRIQSRLSSWRMKNLSLAGCSVALFKVIELTRERLTGDLEANRNVASFVNENGGRKLVSYPSSPHPTPLEVNKVQAVLPPMPSDDEDLICWRPTSHGKFTVNSCYNQIMDWKVHDRNALWQQLWRIKAFQRMLLFMWRFFHDRLPTNVQRRKWSDCDEATLETRGNGRAPHNFTTYVQWRRPPLGWIKLNTDEISRSSENGAGGGGLLRNYEGSWICGYIGNIGMCSAFLAEAWTILDGLNLAWSLRILKNRT</sequence>
<organism evidence="1 2">
    <name type="scientific">Pistacia atlantica</name>
    <dbReference type="NCBI Taxonomy" id="434234"/>
    <lineage>
        <taxon>Eukaryota</taxon>
        <taxon>Viridiplantae</taxon>
        <taxon>Streptophyta</taxon>
        <taxon>Embryophyta</taxon>
        <taxon>Tracheophyta</taxon>
        <taxon>Spermatophyta</taxon>
        <taxon>Magnoliopsida</taxon>
        <taxon>eudicotyledons</taxon>
        <taxon>Gunneridae</taxon>
        <taxon>Pentapetalae</taxon>
        <taxon>rosids</taxon>
        <taxon>malvids</taxon>
        <taxon>Sapindales</taxon>
        <taxon>Anacardiaceae</taxon>
        <taxon>Pistacia</taxon>
    </lineage>
</organism>